<dbReference type="SUPFAM" id="SSF49879">
    <property type="entry name" value="SMAD/FHA domain"/>
    <property type="match status" value="1"/>
</dbReference>
<dbReference type="InterPro" id="IPR050923">
    <property type="entry name" value="Cell_Proc_Reg/RNA_Proc"/>
</dbReference>
<dbReference type="InterPro" id="IPR008984">
    <property type="entry name" value="SMAD_FHA_dom_sf"/>
</dbReference>
<dbReference type="RefSeq" id="WP_121226056.1">
    <property type="nucleotide sequence ID" value="NZ_JBIUBA010000043.1"/>
</dbReference>
<keyword evidence="2" id="KW-0472">Membrane</keyword>
<feature type="domain" description="FHA" evidence="3">
    <location>
        <begin position="25"/>
        <end position="74"/>
    </location>
</feature>
<evidence type="ECO:0000256" key="1">
    <source>
        <dbReference type="ARBA" id="ARBA00022553"/>
    </source>
</evidence>
<dbReference type="AlphaFoldDB" id="A0A495XFJ6"/>
<dbReference type="Pfam" id="PF00498">
    <property type="entry name" value="FHA"/>
    <property type="match status" value="1"/>
</dbReference>
<protein>
    <submittedName>
        <fullName evidence="4">FHA domain-containing protein</fullName>
    </submittedName>
</protein>
<gene>
    <name evidence="4" type="ORF">DFJ66_6091</name>
</gene>
<keyword evidence="1" id="KW-0597">Phosphoprotein</keyword>
<dbReference type="InterPro" id="IPR000253">
    <property type="entry name" value="FHA_dom"/>
</dbReference>
<dbReference type="SMART" id="SM00240">
    <property type="entry name" value="FHA"/>
    <property type="match status" value="1"/>
</dbReference>
<proteinExistence type="predicted"/>
<dbReference type="Gene3D" id="2.60.200.20">
    <property type="match status" value="1"/>
</dbReference>
<reference evidence="4 5" key="1">
    <citation type="submission" date="2018-10" db="EMBL/GenBank/DDBJ databases">
        <title>Sequencing the genomes of 1000 actinobacteria strains.</title>
        <authorList>
            <person name="Klenk H.-P."/>
        </authorList>
    </citation>
    <scope>NUCLEOTIDE SEQUENCE [LARGE SCALE GENOMIC DNA]</scope>
    <source>
        <strain evidence="4 5">DSM 43911</strain>
    </source>
</reference>
<dbReference type="PROSITE" id="PS50006">
    <property type="entry name" value="FHA_DOMAIN"/>
    <property type="match status" value="1"/>
</dbReference>
<keyword evidence="2" id="KW-0812">Transmembrane</keyword>
<dbReference type="OrthoDB" id="151099at2"/>
<dbReference type="CDD" id="cd00060">
    <property type="entry name" value="FHA"/>
    <property type="match status" value="1"/>
</dbReference>
<evidence type="ECO:0000259" key="3">
    <source>
        <dbReference type="PROSITE" id="PS50006"/>
    </source>
</evidence>
<comment type="caution">
    <text evidence="4">The sequence shown here is derived from an EMBL/GenBank/DDBJ whole genome shotgun (WGS) entry which is preliminary data.</text>
</comment>
<dbReference type="EMBL" id="RBXR01000001">
    <property type="protein sequence ID" value="RKT72767.1"/>
    <property type="molecule type" value="Genomic_DNA"/>
</dbReference>
<keyword evidence="2" id="KW-1133">Transmembrane helix</keyword>
<evidence type="ECO:0000256" key="2">
    <source>
        <dbReference type="SAM" id="Phobius"/>
    </source>
</evidence>
<sequence>MAARLVVVRPASLKGAAFVVAAERAVVGRAGGVDIRIPDRSVSSCHAALVRRGGRVVVEDLGSTNGTAVNGSTVSVARPLRHGDVVGFGGVELRFEESYDGTATGLYEPVREPRGAHFEIPEQRADVINNVGRDQYVLQQRDGFLREIAATRTRATRLIWIGAAMIVGGGAVFAAMILRTMSDLGEALDLPAEPGVMPDFQFDFMGPRVGGMPVGLIGWAVCGIGNVLLIAGIVLHVVATARKRKVDARFPVRHH</sequence>
<evidence type="ECO:0000313" key="4">
    <source>
        <dbReference type="EMBL" id="RKT72767.1"/>
    </source>
</evidence>
<accession>A0A495XFJ6</accession>
<organism evidence="4 5">
    <name type="scientific">Saccharothrix variisporea</name>
    <dbReference type="NCBI Taxonomy" id="543527"/>
    <lineage>
        <taxon>Bacteria</taxon>
        <taxon>Bacillati</taxon>
        <taxon>Actinomycetota</taxon>
        <taxon>Actinomycetes</taxon>
        <taxon>Pseudonocardiales</taxon>
        <taxon>Pseudonocardiaceae</taxon>
        <taxon>Saccharothrix</taxon>
    </lineage>
</organism>
<name>A0A495XFJ6_9PSEU</name>
<feature type="transmembrane region" description="Helical" evidence="2">
    <location>
        <begin position="216"/>
        <end position="239"/>
    </location>
</feature>
<dbReference type="PANTHER" id="PTHR23308">
    <property type="entry name" value="NUCLEAR INHIBITOR OF PROTEIN PHOSPHATASE-1"/>
    <property type="match status" value="1"/>
</dbReference>
<keyword evidence="5" id="KW-1185">Reference proteome</keyword>
<feature type="transmembrane region" description="Helical" evidence="2">
    <location>
        <begin position="158"/>
        <end position="178"/>
    </location>
</feature>
<dbReference type="Proteomes" id="UP000272729">
    <property type="component" value="Unassembled WGS sequence"/>
</dbReference>
<evidence type="ECO:0000313" key="5">
    <source>
        <dbReference type="Proteomes" id="UP000272729"/>
    </source>
</evidence>